<sequence length="257" mass="29342">MGTFLLRAKIVAMMAICALGGLPLLLMGADVSANRWYRSENDANARLCALGMSWCADYEKCIAYLVKPDLMAGGNSKRKMRSHLNNVCTTFQDFQTCAAVFDEGYCKYRRALNRLRFIKEKGEHFCGSLKDDYIAIGDSKCNRNKVIKATLMHKFEYCTSHFMTKPFSCEKSDTAKTCYMHWAKRNCGEKAARLFWNFLIRTDVMNNTNFPCIVLSFDLGKSIDDIICHRMGNCLPSILNRNPFAFDHIIKTYAVFI</sequence>
<dbReference type="EMBL" id="JAWDGP010001273">
    <property type="protein sequence ID" value="KAK3793208.1"/>
    <property type="molecule type" value="Genomic_DNA"/>
</dbReference>
<protein>
    <submittedName>
        <fullName evidence="1">Uncharacterized protein</fullName>
    </submittedName>
</protein>
<evidence type="ECO:0000313" key="2">
    <source>
        <dbReference type="Proteomes" id="UP001283361"/>
    </source>
</evidence>
<organism evidence="1 2">
    <name type="scientific">Elysia crispata</name>
    <name type="common">lettuce slug</name>
    <dbReference type="NCBI Taxonomy" id="231223"/>
    <lineage>
        <taxon>Eukaryota</taxon>
        <taxon>Metazoa</taxon>
        <taxon>Spiralia</taxon>
        <taxon>Lophotrochozoa</taxon>
        <taxon>Mollusca</taxon>
        <taxon>Gastropoda</taxon>
        <taxon>Heterobranchia</taxon>
        <taxon>Euthyneura</taxon>
        <taxon>Panpulmonata</taxon>
        <taxon>Sacoglossa</taxon>
        <taxon>Placobranchoidea</taxon>
        <taxon>Plakobranchidae</taxon>
        <taxon>Elysia</taxon>
    </lineage>
</organism>
<gene>
    <name evidence="1" type="ORF">RRG08_012884</name>
</gene>
<reference evidence="1" key="1">
    <citation type="journal article" date="2023" name="G3 (Bethesda)">
        <title>A reference genome for the long-term kleptoplast-retaining sea slug Elysia crispata morphotype clarki.</title>
        <authorList>
            <person name="Eastman K.E."/>
            <person name="Pendleton A.L."/>
            <person name="Shaikh M.A."/>
            <person name="Suttiyut T."/>
            <person name="Ogas R."/>
            <person name="Tomko P."/>
            <person name="Gavelis G."/>
            <person name="Widhalm J.R."/>
            <person name="Wisecaver J.H."/>
        </authorList>
    </citation>
    <scope>NUCLEOTIDE SEQUENCE</scope>
    <source>
        <strain evidence="1">ECLA1</strain>
    </source>
</reference>
<name>A0AAE1ASP4_9GAST</name>
<proteinExistence type="predicted"/>
<evidence type="ECO:0000313" key="1">
    <source>
        <dbReference type="EMBL" id="KAK3793208.1"/>
    </source>
</evidence>
<dbReference type="Proteomes" id="UP001283361">
    <property type="component" value="Unassembled WGS sequence"/>
</dbReference>
<accession>A0AAE1ASP4</accession>
<comment type="caution">
    <text evidence="1">The sequence shown here is derived from an EMBL/GenBank/DDBJ whole genome shotgun (WGS) entry which is preliminary data.</text>
</comment>
<dbReference type="AlphaFoldDB" id="A0AAE1ASP4"/>
<keyword evidence="2" id="KW-1185">Reference proteome</keyword>